<dbReference type="Gene3D" id="3.30.70.1060">
    <property type="entry name" value="Dimeric alpha+beta barrel"/>
    <property type="match status" value="1"/>
</dbReference>
<name>A0ABT2LKL7_9HYPH</name>
<reference evidence="3 4" key="1">
    <citation type="submission" date="2022-09" db="EMBL/GenBank/DDBJ databases">
        <title>Chelativorans salina sp. nov., a novel slightly halophilic bacterium isolated from a saline lake sediment enrichment.</title>
        <authorList>
            <person name="Gao L."/>
            <person name="Fang B.-Z."/>
            <person name="Li W.-J."/>
        </authorList>
    </citation>
    <scope>NUCLEOTIDE SEQUENCE [LARGE SCALE GENOMIC DNA]</scope>
    <source>
        <strain evidence="3 4">EGI FJ00035</strain>
    </source>
</reference>
<proteinExistence type="inferred from homology"/>
<dbReference type="PANTHER" id="PTHR35174">
    <property type="entry name" value="BLL7171 PROTEIN-RELATED"/>
    <property type="match status" value="1"/>
</dbReference>
<dbReference type="RefSeq" id="WP_260901507.1">
    <property type="nucleotide sequence ID" value="NZ_JAOCZP010000002.1"/>
</dbReference>
<comment type="similarity">
    <text evidence="1">Belongs to the YciI family.</text>
</comment>
<evidence type="ECO:0000313" key="4">
    <source>
        <dbReference type="Proteomes" id="UP001320831"/>
    </source>
</evidence>
<dbReference type="PANTHER" id="PTHR35174:SF3">
    <property type="entry name" value="BLL7171 PROTEIN"/>
    <property type="match status" value="1"/>
</dbReference>
<dbReference type="InterPro" id="IPR011008">
    <property type="entry name" value="Dimeric_a/b-barrel"/>
</dbReference>
<accession>A0ABT2LKL7</accession>
<evidence type="ECO:0000313" key="3">
    <source>
        <dbReference type="EMBL" id="MCT7374919.1"/>
    </source>
</evidence>
<comment type="caution">
    <text evidence="3">The sequence shown here is derived from an EMBL/GenBank/DDBJ whole genome shotgun (WGS) entry which is preliminary data.</text>
</comment>
<gene>
    <name evidence="3" type="ORF">N5A92_07695</name>
</gene>
<evidence type="ECO:0000259" key="2">
    <source>
        <dbReference type="Pfam" id="PF03795"/>
    </source>
</evidence>
<dbReference type="InterPro" id="IPR005545">
    <property type="entry name" value="YCII"/>
</dbReference>
<feature type="domain" description="YCII-related" evidence="2">
    <location>
        <begin position="1"/>
        <end position="114"/>
    </location>
</feature>
<evidence type="ECO:0000256" key="1">
    <source>
        <dbReference type="ARBA" id="ARBA00007689"/>
    </source>
</evidence>
<protein>
    <submittedName>
        <fullName evidence="3">YciI family protein</fullName>
    </submittedName>
</protein>
<dbReference type="EMBL" id="JAOCZP010000002">
    <property type="protein sequence ID" value="MCT7374919.1"/>
    <property type="molecule type" value="Genomic_DNA"/>
</dbReference>
<sequence>MRYVCLVYGDGTAIGALPEDELRQLQRDNMNNDEALAESGHLIVAHALEPLAAATCLRTKGGKIVATDGPYAESKEHLLGFLLIEAKDRNEAVELASTIPMLRHGPVEVREVMTLEGE</sequence>
<dbReference type="Pfam" id="PF03795">
    <property type="entry name" value="YCII"/>
    <property type="match status" value="1"/>
</dbReference>
<dbReference type="SUPFAM" id="SSF54909">
    <property type="entry name" value="Dimeric alpha+beta barrel"/>
    <property type="match status" value="1"/>
</dbReference>
<organism evidence="3 4">
    <name type="scientific">Chelativorans salis</name>
    <dbReference type="NCBI Taxonomy" id="2978478"/>
    <lineage>
        <taxon>Bacteria</taxon>
        <taxon>Pseudomonadati</taxon>
        <taxon>Pseudomonadota</taxon>
        <taxon>Alphaproteobacteria</taxon>
        <taxon>Hyphomicrobiales</taxon>
        <taxon>Phyllobacteriaceae</taxon>
        <taxon>Chelativorans</taxon>
    </lineage>
</organism>
<dbReference type="Proteomes" id="UP001320831">
    <property type="component" value="Unassembled WGS sequence"/>
</dbReference>
<keyword evidence="4" id="KW-1185">Reference proteome</keyword>